<dbReference type="InterPro" id="IPR041633">
    <property type="entry name" value="Polbeta"/>
</dbReference>
<gene>
    <name evidence="2" type="ORF">SCARUB_02708</name>
</gene>
<organism evidence="2 3">
    <name type="scientific">Candidatus Scalindua rubra</name>
    <dbReference type="NCBI Taxonomy" id="1872076"/>
    <lineage>
        <taxon>Bacteria</taxon>
        <taxon>Pseudomonadati</taxon>
        <taxon>Planctomycetota</taxon>
        <taxon>Candidatus Brocadiia</taxon>
        <taxon>Candidatus Brocadiales</taxon>
        <taxon>Candidatus Scalinduaceae</taxon>
        <taxon>Candidatus Scalindua</taxon>
    </lineage>
</organism>
<dbReference type="Proteomes" id="UP000094056">
    <property type="component" value="Unassembled WGS sequence"/>
</dbReference>
<evidence type="ECO:0000313" key="2">
    <source>
        <dbReference type="EMBL" id="ODS32189.1"/>
    </source>
</evidence>
<feature type="domain" description="Polymerase beta nucleotidyltransferase" evidence="1">
    <location>
        <begin position="2"/>
        <end position="71"/>
    </location>
</feature>
<sequence length="76" mass="8694">MEHIEKICKKYSISLCYIFGSKKEEARSILESNCPEMKDTESDIDFAVLFLAPPENTLETYALLSLDLQDIVSPFM</sequence>
<reference evidence="2 3" key="1">
    <citation type="submission" date="2016-07" db="EMBL/GenBank/DDBJ databases">
        <title>Draft genome of Scalindua rubra, obtained from a brine-seawater interface in the Red Sea, sheds light on salt adaptation in anammox bacteria.</title>
        <authorList>
            <person name="Speth D.R."/>
            <person name="Lagkouvardos I."/>
            <person name="Wang Y."/>
            <person name="Qian P.-Y."/>
            <person name="Dutilh B.E."/>
            <person name="Jetten M.S."/>
        </authorList>
    </citation>
    <scope>NUCLEOTIDE SEQUENCE [LARGE SCALE GENOMIC DNA]</scope>
    <source>
        <strain evidence="2">BSI-1</strain>
    </source>
</reference>
<name>A0A1E3X9C4_9BACT</name>
<accession>A0A1E3X9C4</accession>
<proteinExistence type="predicted"/>
<dbReference type="Pfam" id="PF18765">
    <property type="entry name" value="Polbeta"/>
    <property type="match status" value="1"/>
</dbReference>
<protein>
    <recommendedName>
        <fullName evidence="1">Polymerase beta nucleotidyltransferase domain-containing protein</fullName>
    </recommendedName>
</protein>
<dbReference type="Gene3D" id="3.30.460.10">
    <property type="entry name" value="Beta Polymerase, domain 2"/>
    <property type="match status" value="1"/>
</dbReference>
<evidence type="ECO:0000313" key="3">
    <source>
        <dbReference type="Proteomes" id="UP000094056"/>
    </source>
</evidence>
<comment type="caution">
    <text evidence="2">The sequence shown here is derived from an EMBL/GenBank/DDBJ whole genome shotgun (WGS) entry which is preliminary data.</text>
</comment>
<dbReference type="AlphaFoldDB" id="A0A1E3X9C4"/>
<dbReference type="InterPro" id="IPR043519">
    <property type="entry name" value="NT_sf"/>
</dbReference>
<evidence type="ECO:0000259" key="1">
    <source>
        <dbReference type="Pfam" id="PF18765"/>
    </source>
</evidence>
<dbReference type="EMBL" id="MAYW01000074">
    <property type="protein sequence ID" value="ODS32189.1"/>
    <property type="molecule type" value="Genomic_DNA"/>
</dbReference>